<dbReference type="PROSITE" id="PS50030">
    <property type="entry name" value="UBA"/>
    <property type="match status" value="1"/>
</dbReference>
<keyword evidence="3 6" id="KW-0547">Nucleotide-binding</keyword>
<feature type="transmembrane region" description="Helical" evidence="9">
    <location>
        <begin position="264"/>
        <end position="284"/>
    </location>
</feature>
<name>A0A813E074_POLGL</name>
<dbReference type="EMBL" id="CAJNNV010005443">
    <property type="protein sequence ID" value="CAE8592079.1"/>
    <property type="molecule type" value="Genomic_DNA"/>
</dbReference>
<dbReference type="InterPro" id="IPR006011">
    <property type="entry name" value="Syntaxin_N"/>
</dbReference>
<keyword evidence="1" id="KW-0723">Serine/threonine-protein kinase</keyword>
<protein>
    <recommendedName>
        <fullName evidence="15">Non-specific serine/threonine protein kinase</fullName>
    </recommendedName>
</protein>
<evidence type="ECO:0000256" key="4">
    <source>
        <dbReference type="ARBA" id="ARBA00022777"/>
    </source>
</evidence>
<sequence length="858" mass="93839">MSYASASSADRDRRAAATRSVPKDGDSAYVEDFRQVSEAVKRIQQHAAEIRKETSVLGTAHSYACGRKKVQDVVHSAREAMDEAKRRLQRFSSSGGGSISEQKTRGLMQQKLGENLMASTKSLEAAFHDFEKAAAERDRREAASSGVAGGARAAGSVELGAMDGPGDVEAARQRLQLEEIDLVSQAEAETHTAIVDEYVQEISTLQQDIQGLQRAMVDLAEHAQAQGEVLDNIESNTLRAVESSVGAREQLTQAAQTHRRGTKLIYWLLLLAVILATVVMMVAVHKGRQGSGDYFSGGGMRSLVELSLEVFSLAKATSQEGKIHWPQPREFCGVVIGKFASSALIVLDRCILCHYILGKTIGEGTFGKVKLGTHILTGEKVAVKILEKERIVDVADVERVAREIHILKLVQHPHIIQLYEIIETPRQLYLIMEFCPGGELFDHIVTSGRVKEREACRFFHQILAGVEQIHRMNVVHRDLKPENLLLDEQKNIKIVDFGLSNTFQDGQLLKTACGSPCYAAPEMVAGHRYVPSRCDIWSSGVILFALVCGYLPFEDQNTAALYRKILNAEYQAPKFISDSVRDLIARMLNTDPEQRFNAPRIRAHAWYRQIPDAAHPYVSDTGDRPLDDEVLEQLDRFGFQRDYAIKCLQMTKHNHVTTTYHLLVEKKRRSGGTLKIDDAHARFEGTMAMGGSQMPAMLELPAERTPSPFQALQMEPLAGFGKPKLSLEALPPARAVAQDADRAAGGSSPHSAAGPKTPENKGANYGIGNWASAAFPGNFSGNDQQPYTARESSSRGSEMRGGAGSRQGAVSVEPPYQSGSRGPRSNSAQSHTPRGHPAGSGAAAAAAQPTPRRRTPNQ</sequence>
<feature type="binding site" evidence="6">
    <location>
        <position position="384"/>
    </location>
    <ligand>
        <name>ATP</name>
        <dbReference type="ChEBI" id="CHEBI:30616"/>
    </ligand>
</feature>
<dbReference type="InterPro" id="IPR015940">
    <property type="entry name" value="UBA"/>
</dbReference>
<dbReference type="InterPro" id="IPR000719">
    <property type="entry name" value="Prot_kinase_dom"/>
</dbReference>
<dbReference type="OrthoDB" id="193931at2759"/>
<evidence type="ECO:0000256" key="3">
    <source>
        <dbReference type="ARBA" id="ARBA00022741"/>
    </source>
</evidence>
<dbReference type="PROSITE" id="PS00108">
    <property type="entry name" value="PROTEIN_KINASE_ST"/>
    <property type="match status" value="1"/>
</dbReference>
<dbReference type="GO" id="GO:0016192">
    <property type="term" value="P:vesicle-mediated transport"/>
    <property type="evidence" value="ECO:0007669"/>
    <property type="project" value="InterPro"/>
</dbReference>
<feature type="non-terminal residue" evidence="13">
    <location>
        <position position="858"/>
    </location>
</feature>
<gene>
    <name evidence="13" type="ORF">PGLA1383_LOCUS10736</name>
</gene>
<evidence type="ECO:0008006" key="15">
    <source>
        <dbReference type="Google" id="ProtNLM"/>
    </source>
</evidence>
<keyword evidence="9" id="KW-1133">Transmembrane helix</keyword>
<dbReference type="Gene3D" id="1.20.5.110">
    <property type="match status" value="1"/>
</dbReference>
<organism evidence="13 14">
    <name type="scientific">Polarella glacialis</name>
    <name type="common">Dinoflagellate</name>
    <dbReference type="NCBI Taxonomy" id="89957"/>
    <lineage>
        <taxon>Eukaryota</taxon>
        <taxon>Sar</taxon>
        <taxon>Alveolata</taxon>
        <taxon>Dinophyceae</taxon>
        <taxon>Suessiales</taxon>
        <taxon>Suessiaceae</taxon>
        <taxon>Polarella</taxon>
    </lineage>
</organism>
<evidence type="ECO:0000256" key="5">
    <source>
        <dbReference type="ARBA" id="ARBA00022840"/>
    </source>
</evidence>
<dbReference type="InterPro" id="IPR000727">
    <property type="entry name" value="T_SNARE_dom"/>
</dbReference>
<dbReference type="CDD" id="cd14003">
    <property type="entry name" value="STKc_AMPK-like"/>
    <property type="match status" value="1"/>
</dbReference>
<keyword evidence="9" id="KW-0812">Transmembrane</keyword>
<dbReference type="GO" id="GO:0005737">
    <property type="term" value="C:cytoplasm"/>
    <property type="evidence" value="ECO:0007669"/>
    <property type="project" value="TreeGrafter"/>
</dbReference>
<keyword evidence="4" id="KW-0418">Kinase</keyword>
<feature type="domain" description="T-SNARE coiled-coil homology" evidence="12">
    <location>
        <begin position="192"/>
        <end position="254"/>
    </location>
</feature>
<dbReference type="PANTHER" id="PTHR24346">
    <property type="entry name" value="MAP/MICROTUBULE AFFINITY-REGULATING KINASE"/>
    <property type="match status" value="1"/>
</dbReference>
<dbReference type="Gene3D" id="1.20.58.70">
    <property type="match status" value="1"/>
</dbReference>
<feature type="domain" description="UBA" evidence="11">
    <location>
        <begin position="625"/>
        <end position="665"/>
    </location>
</feature>
<keyword evidence="5 6" id="KW-0067">ATP-binding</keyword>
<feature type="compositionally biased region" description="Low complexity" evidence="8">
    <location>
        <begin position="835"/>
        <end position="850"/>
    </location>
</feature>
<comment type="caution">
    <text evidence="13">The sequence shown here is derived from an EMBL/GenBank/DDBJ whole genome shotgun (WGS) entry which is preliminary data.</text>
</comment>
<evidence type="ECO:0000256" key="1">
    <source>
        <dbReference type="ARBA" id="ARBA00022527"/>
    </source>
</evidence>
<dbReference type="CDD" id="cd14335">
    <property type="entry name" value="UBA_SnRK1_plant"/>
    <property type="match status" value="1"/>
</dbReference>
<dbReference type="GO" id="GO:0035556">
    <property type="term" value="P:intracellular signal transduction"/>
    <property type="evidence" value="ECO:0007669"/>
    <property type="project" value="TreeGrafter"/>
</dbReference>
<evidence type="ECO:0000256" key="6">
    <source>
        <dbReference type="PROSITE-ProRule" id="PRU10141"/>
    </source>
</evidence>
<evidence type="ECO:0000313" key="13">
    <source>
        <dbReference type="EMBL" id="CAE8592079.1"/>
    </source>
</evidence>
<keyword evidence="9" id="KW-0472">Membrane</keyword>
<dbReference type="Pfam" id="PF00069">
    <property type="entry name" value="Pkinase"/>
    <property type="match status" value="1"/>
</dbReference>
<evidence type="ECO:0000259" key="12">
    <source>
        <dbReference type="PROSITE" id="PS50192"/>
    </source>
</evidence>
<feature type="compositionally biased region" description="Basic and acidic residues" evidence="8">
    <location>
        <begin position="9"/>
        <end position="28"/>
    </location>
</feature>
<feature type="coiled-coil region" evidence="7">
    <location>
        <begin position="67"/>
        <end position="94"/>
    </location>
</feature>
<dbReference type="InterPro" id="IPR008271">
    <property type="entry name" value="Ser/Thr_kinase_AS"/>
</dbReference>
<dbReference type="Pfam" id="PF14523">
    <property type="entry name" value="Syntaxin_2"/>
    <property type="match status" value="1"/>
</dbReference>
<dbReference type="FunFam" id="3.30.200.20:FF:000003">
    <property type="entry name" value="Non-specific serine/threonine protein kinase"/>
    <property type="match status" value="1"/>
</dbReference>
<proteinExistence type="predicted"/>
<dbReference type="SMART" id="SM00220">
    <property type="entry name" value="S_TKc"/>
    <property type="match status" value="1"/>
</dbReference>
<feature type="region of interest" description="Disordered" evidence="8">
    <location>
        <begin position="1"/>
        <end position="28"/>
    </location>
</feature>
<dbReference type="PROSITE" id="PS00107">
    <property type="entry name" value="PROTEIN_KINASE_ATP"/>
    <property type="match status" value="1"/>
</dbReference>
<dbReference type="PROSITE" id="PS50011">
    <property type="entry name" value="PROTEIN_KINASE_DOM"/>
    <property type="match status" value="1"/>
</dbReference>
<evidence type="ECO:0000256" key="9">
    <source>
        <dbReference type="SAM" id="Phobius"/>
    </source>
</evidence>
<keyword evidence="14" id="KW-1185">Reference proteome</keyword>
<evidence type="ECO:0000259" key="11">
    <source>
        <dbReference type="PROSITE" id="PS50030"/>
    </source>
</evidence>
<evidence type="ECO:0000256" key="7">
    <source>
        <dbReference type="SAM" id="Coils"/>
    </source>
</evidence>
<feature type="domain" description="Protein kinase" evidence="10">
    <location>
        <begin position="355"/>
        <end position="607"/>
    </location>
</feature>
<dbReference type="GO" id="GO:0005524">
    <property type="term" value="F:ATP binding"/>
    <property type="evidence" value="ECO:0007669"/>
    <property type="project" value="UniProtKB-UniRule"/>
</dbReference>
<evidence type="ECO:0000256" key="2">
    <source>
        <dbReference type="ARBA" id="ARBA00022679"/>
    </source>
</evidence>
<evidence type="ECO:0000259" key="10">
    <source>
        <dbReference type="PROSITE" id="PS50011"/>
    </source>
</evidence>
<dbReference type="FunFam" id="1.10.510.10:FF:000271">
    <property type="entry name" value="Non-specific serine/threonine protein kinase"/>
    <property type="match status" value="1"/>
</dbReference>
<dbReference type="GO" id="GO:0016020">
    <property type="term" value="C:membrane"/>
    <property type="evidence" value="ECO:0007669"/>
    <property type="project" value="InterPro"/>
</dbReference>
<dbReference type="GO" id="GO:0004674">
    <property type="term" value="F:protein serine/threonine kinase activity"/>
    <property type="evidence" value="ECO:0007669"/>
    <property type="project" value="UniProtKB-KW"/>
</dbReference>
<accession>A0A813E074</accession>
<feature type="region of interest" description="Disordered" evidence="8">
    <location>
        <begin position="735"/>
        <end position="858"/>
    </location>
</feature>
<evidence type="ECO:0000256" key="8">
    <source>
        <dbReference type="SAM" id="MobiDB-lite"/>
    </source>
</evidence>
<dbReference type="PANTHER" id="PTHR24346:SF82">
    <property type="entry name" value="KP78A-RELATED"/>
    <property type="match status" value="1"/>
</dbReference>
<dbReference type="InterPro" id="IPR017441">
    <property type="entry name" value="Protein_kinase_ATP_BS"/>
</dbReference>
<dbReference type="OMA" id="DYCHANG"/>
<feature type="compositionally biased region" description="Polar residues" evidence="8">
    <location>
        <begin position="817"/>
        <end position="832"/>
    </location>
</feature>
<dbReference type="Gene3D" id="1.10.510.10">
    <property type="entry name" value="Transferase(Phosphotransferase) domain 1"/>
    <property type="match status" value="1"/>
</dbReference>
<keyword evidence="7" id="KW-0175">Coiled coil</keyword>
<feature type="coiled-coil region" evidence="7">
    <location>
        <begin position="195"/>
        <end position="222"/>
    </location>
</feature>
<dbReference type="Proteomes" id="UP000654075">
    <property type="component" value="Unassembled WGS sequence"/>
</dbReference>
<dbReference type="AlphaFoldDB" id="A0A813E074"/>
<feature type="compositionally biased region" description="Low complexity" evidence="8">
    <location>
        <begin position="735"/>
        <end position="755"/>
    </location>
</feature>
<dbReference type="PROSITE" id="PS50192">
    <property type="entry name" value="T_SNARE"/>
    <property type="match status" value="1"/>
</dbReference>
<evidence type="ECO:0000313" key="14">
    <source>
        <dbReference type="Proteomes" id="UP000654075"/>
    </source>
</evidence>
<reference evidence="13" key="1">
    <citation type="submission" date="2021-02" db="EMBL/GenBank/DDBJ databases">
        <authorList>
            <person name="Dougan E. K."/>
            <person name="Rhodes N."/>
            <person name="Thang M."/>
            <person name="Chan C."/>
        </authorList>
    </citation>
    <scope>NUCLEOTIDE SEQUENCE</scope>
</reference>
<dbReference type="InterPro" id="IPR011009">
    <property type="entry name" value="Kinase-like_dom_sf"/>
</dbReference>
<dbReference type="SUPFAM" id="SSF56112">
    <property type="entry name" value="Protein kinase-like (PK-like)"/>
    <property type="match status" value="1"/>
</dbReference>
<dbReference type="SMART" id="SM00397">
    <property type="entry name" value="t_SNARE"/>
    <property type="match status" value="1"/>
</dbReference>
<dbReference type="SUPFAM" id="SSF47661">
    <property type="entry name" value="t-snare proteins"/>
    <property type="match status" value="1"/>
</dbReference>
<keyword evidence="2" id="KW-0808">Transferase</keyword>
<dbReference type="InterPro" id="IPR010989">
    <property type="entry name" value="SNARE"/>
</dbReference>